<dbReference type="InterPro" id="IPR050197">
    <property type="entry name" value="Aldolase_class_II_sugar_metab"/>
</dbReference>
<dbReference type="SUPFAM" id="SSF53639">
    <property type="entry name" value="AraD/HMP-PK domain-like"/>
    <property type="match status" value="1"/>
</dbReference>
<evidence type="ECO:0000313" key="4">
    <source>
        <dbReference type="EMBL" id="SJN38605.1"/>
    </source>
</evidence>
<evidence type="ECO:0000256" key="1">
    <source>
        <dbReference type="ARBA" id="ARBA00022723"/>
    </source>
</evidence>
<dbReference type="InterPro" id="IPR001303">
    <property type="entry name" value="Aldolase_II/adducin_N"/>
</dbReference>
<name>A0A1R4K3F2_9MICO</name>
<dbReference type="EMBL" id="FUKO01000022">
    <property type="protein sequence ID" value="SJN38605.1"/>
    <property type="molecule type" value="Genomic_DNA"/>
</dbReference>
<evidence type="ECO:0000256" key="2">
    <source>
        <dbReference type="ARBA" id="ARBA00023239"/>
    </source>
</evidence>
<dbReference type="GO" id="GO:0005829">
    <property type="term" value="C:cytosol"/>
    <property type="evidence" value="ECO:0007669"/>
    <property type="project" value="TreeGrafter"/>
</dbReference>
<reference evidence="4 5" key="1">
    <citation type="submission" date="2017-02" db="EMBL/GenBank/DDBJ databases">
        <authorList>
            <person name="Peterson S.W."/>
        </authorList>
    </citation>
    <scope>NUCLEOTIDE SEQUENCE [LARGE SCALE GENOMIC DNA]</scope>
    <source>
        <strain evidence="4 5">B Mb 05.01</strain>
    </source>
</reference>
<gene>
    <name evidence="4" type="ORF">FM104_10215</name>
</gene>
<sequence>MTDLRGTVERVAHSIHRRGLTHGRTGNLAVREGDHILVTPTGVSLADVSGADLSVLDAEGHHLDGPPPTKEAFLHVAVLRARPSAHAIVHTHSVHAAALSCLSDLDQEDALPPLTAYYGMRVAPLLVLPYFAPGDKAATYAVQHAATRSHALLLRNHGPVIAGVDLDSALDALEELEHTAQIFFLTSGMRTVPLTTHHLAALQPQTPQEPSA</sequence>
<dbReference type="InterPro" id="IPR036409">
    <property type="entry name" value="Aldolase_II/adducin_N_sf"/>
</dbReference>
<feature type="domain" description="Class II aldolase/adducin N-terminal" evidence="3">
    <location>
        <begin position="6"/>
        <end position="184"/>
    </location>
</feature>
<keyword evidence="1" id="KW-0479">Metal-binding</keyword>
<dbReference type="GO" id="GO:0016832">
    <property type="term" value="F:aldehyde-lyase activity"/>
    <property type="evidence" value="ECO:0007669"/>
    <property type="project" value="TreeGrafter"/>
</dbReference>
<dbReference type="SMART" id="SM01007">
    <property type="entry name" value="Aldolase_II"/>
    <property type="match status" value="1"/>
</dbReference>
<dbReference type="Proteomes" id="UP000196320">
    <property type="component" value="Unassembled WGS sequence"/>
</dbReference>
<accession>A0A1R4K3F2</accession>
<dbReference type="RefSeq" id="WP_256971611.1">
    <property type="nucleotide sequence ID" value="NZ_FUKO01000022.1"/>
</dbReference>
<protein>
    <submittedName>
        <fullName evidence="4">Ribulose-5-phosphate 4-epimerase and related epimerases and aldolases</fullName>
    </submittedName>
</protein>
<dbReference type="PANTHER" id="PTHR22789">
    <property type="entry name" value="FUCULOSE PHOSPHATE ALDOLASE"/>
    <property type="match status" value="1"/>
</dbReference>
<dbReference type="GO" id="GO:0046872">
    <property type="term" value="F:metal ion binding"/>
    <property type="evidence" value="ECO:0007669"/>
    <property type="project" value="UniProtKB-KW"/>
</dbReference>
<keyword evidence="5" id="KW-1185">Reference proteome</keyword>
<keyword evidence="2" id="KW-0456">Lyase</keyword>
<evidence type="ECO:0000313" key="5">
    <source>
        <dbReference type="Proteomes" id="UP000196320"/>
    </source>
</evidence>
<organism evidence="4 5">
    <name type="scientific">Microbacterium esteraromaticum</name>
    <dbReference type="NCBI Taxonomy" id="57043"/>
    <lineage>
        <taxon>Bacteria</taxon>
        <taxon>Bacillati</taxon>
        <taxon>Actinomycetota</taxon>
        <taxon>Actinomycetes</taxon>
        <taxon>Micrococcales</taxon>
        <taxon>Microbacteriaceae</taxon>
        <taxon>Microbacterium</taxon>
    </lineage>
</organism>
<dbReference type="AlphaFoldDB" id="A0A1R4K3F2"/>
<proteinExistence type="predicted"/>
<dbReference type="Pfam" id="PF00596">
    <property type="entry name" value="Aldolase_II"/>
    <property type="match status" value="1"/>
</dbReference>
<evidence type="ECO:0000259" key="3">
    <source>
        <dbReference type="SMART" id="SM01007"/>
    </source>
</evidence>
<dbReference type="Gene3D" id="3.40.225.10">
    <property type="entry name" value="Class II aldolase/adducin N-terminal domain"/>
    <property type="match status" value="1"/>
</dbReference>
<dbReference type="PANTHER" id="PTHR22789:SF0">
    <property type="entry name" value="3-OXO-TETRONATE 4-PHOSPHATE DECARBOXYLASE-RELATED"/>
    <property type="match status" value="1"/>
</dbReference>
<dbReference type="GO" id="GO:0019323">
    <property type="term" value="P:pentose catabolic process"/>
    <property type="evidence" value="ECO:0007669"/>
    <property type="project" value="TreeGrafter"/>
</dbReference>